<protein>
    <recommendedName>
        <fullName evidence="2">Phage portal protein</fullName>
    </recommendedName>
</protein>
<evidence type="ECO:0000313" key="1">
    <source>
        <dbReference type="EMBL" id="KKL03513.1"/>
    </source>
</evidence>
<accession>A0A0F9CUB1</accession>
<gene>
    <name evidence="1" type="ORF">LCGC14_2625390</name>
</gene>
<dbReference type="GO" id="GO:0019068">
    <property type="term" value="P:virion assembly"/>
    <property type="evidence" value="ECO:0007669"/>
    <property type="project" value="InterPro"/>
</dbReference>
<name>A0A0F9CUB1_9ZZZZ</name>
<comment type="caution">
    <text evidence="1">The sequence shown here is derived from an EMBL/GenBank/DDBJ whole genome shotgun (WGS) entry which is preliminary data.</text>
</comment>
<proteinExistence type="predicted"/>
<organism evidence="1">
    <name type="scientific">marine sediment metagenome</name>
    <dbReference type="NCBI Taxonomy" id="412755"/>
    <lineage>
        <taxon>unclassified sequences</taxon>
        <taxon>metagenomes</taxon>
        <taxon>ecological metagenomes</taxon>
    </lineage>
</organism>
<reference evidence="1" key="1">
    <citation type="journal article" date="2015" name="Nature">
        <title>Complex archaea that bridge the gap between prokaryotes and eukaryotes.</title>
        <authorList>
            <person name="Spang A."/>
            <person name="Saw J.H."/>
            <person name="Jorgensen S.L."/>
            <person name="Zaremba-Niedzwiedzka K."/>
            <person name="Martijn J."/>
            <person name="Lind A.E."/>
            <person name="van Eijk R."/>
            <person name="Schleper C."/>
            <person name="Guy L."/>
            <person name="Ettema T.J."/>
        </authorList>
    </citation>
    <scope>NUCLEOTIDE SEQUENCE</scope>
</reference>
<evidence type="ECO:0008006" key="2">
    <source>
        <dbReference type="Google" id="ProtNLM"/>
    </source>
</evidence>
<sequence>MFRRVRSIFKRRPKPLTREDLTARIGQIIRAKYDAAQTTGENRRHWANADNVSAVADAASDVRAVLRSRARHEVANNSLAKGIVLTLANDVVGRGPRLQFLTEAGDLNRAVEAQFANWSAEIRLGEKLRTMRKARAQDGEAFGVLVTNRSLRSPVKLDLRLIEADRVSTPTLLGNPLVAPPESRAVDGLPAVTPIRGEEAVQIVVSGSGGRAAAILHIASADAPELAGRLLVAAQQSRMHPEETP</sequence>
<dbReference type="GO" id="GO:0005198">
    <property type="term" value="F:structural molecule activity"/>
    <property type="evidence" value="ECO:0007669"/>
    <property type="project" value="InterPro"/>
</dbReference>
<dbReference type="AlphaFoldDB" id="A0A0F9CUB1"/>
<dbReference type="EMBL" id="LAZR01044897">
    <property type="protein sequence ID" value="KKL03513.1"/>
    <property type="molecule type" value="Genomic_DNA"/>
</dbReference>
<dbReference type="Pfam" id="PF05136">
    <property type="entry name" value="Phage_portal_2"/>
    <property type="match status" value="1"/>
</dbReference>
<dbReference type="InterPro" id="IPR006429">
    <property type="entry name" value="Phage_lambda_portal"/>
</dbReference>